<dbReference type="Proteomes" id="UP000077927">
    <property type="component" value="Chromosome 1"/>
</dbReference>
<sequence>MRSDLHGVRCVASDGETKKQPLPPGSVDTLGGATGVKNARTGFYRQTAELPKCCAQTMRQCGRRGRRCRGNRYRNRCRL</sequence>
<protein>
    <submittedName>
        <fullName evidence="2">Uncharacterized protein</fullName>
    </submittedName>
</protein>
<evidence type="ECO:0000313" key="2">
    <source>
        <dbReference type="EMBL" id="ANH74738.1"/>
    </source>
</evidence>
<dbReference type="KEGG" id="rin:ACS15_0510"/>
<evidence type="ECO:0000256" key="1">
    <source>
        <dbReference type="SAM" id="MobiDB-lite"/>
    </source>
</evidence>
<evidence type="ECO:0000313" key="3">
    <source>
        <dbReference type="Proteomes" id="UP000077927"/>
    </source>
</evidence>
<name>A0AAC9BII0_9RALS</name>
<proteinExistence type="predicted"/>
<dbReference type="EMBL" id="CP012605">
    <property type="protein sequence ID" value="ANH74738.1"/>
    <property type="molecule type" value="Genomic_DNA"/>
</dbReference>
<dbReference type="AlphaFoldDB" id="A0AAC9BII0"/>
<reference evidence="2 3" key="1">
    <citation type="submission" date="2015-09" db="EMBL/GenBank/DDBJ databases">
        <authorList>
            <person name="Xu Y."/>
            <person name="Nagy A."/>
            <person name="Liu N.T."/>
            <person name="Nou X."/>
        </authorList>
    </citation>
    <scope>NUCLEOTIDE SEQUENCE [LARGE SCALE GENOMIC DNA]</scope>
    <source>
        <strain evidence="2 3">FC1138</strain>
    </source>
</reference>
<feature type="region of interest" description="Disordered" evidence="1">
    <location>
        <begin position="12"/>
        <end position="34"/>
    </location>
</feature>
<organism evidence="2 3">
    <name type="scientific">Ralstonia insidiosa</name>
    <dbReference type="NCBI Taxonomy" id="190721"/>
    <lineage>
        <taxon>Bacteria</taxon>
        <taxon>Pseudomonadati</taxon>
        <taxon>Pseudomonadota</taxon>
        <taxon>Betaproteobacteria</taxon>
        <taxon>Burkholderiales</taxon>
        <taxon>Burkholderiaceae</taxon>
        <taxon>Ralstonia</taxon>
    </lineage>
</organism>
<gene>
    <name evidence="2" type="ORF">ACS15_0510</name>
</gene>
<accession>A0AAC9BII0</accession>